<keyword evidence="1" id="KW-0540">Nuclease</keyword>
<keyword evidence="5" id="KW-0460">Magnesium</keyword>
<sequence>MTFKAKIEASEIERLSVAEFGGEICVIDHISEEYFKAVEYLKKQKILGFDTETKPTFTANERRNRVALLQLSGDDKAFIFRLIKLGIPDDLAKILSNARIKKVGAAVHDDIRGLQHYKQFVAKGFVDLQKIGKDYGIEEKSVRKMAGIILNLRVSKSQQLSNWESNELSHGQIQYAAIDAWACREMYVKLIAEKAKVEENPKAKVEEKPNTKAKAKQKETICQ</sequence>
<evidence type="ECO:0000256" key="3">
    <source>
        <dbReference type="ARBA" id="ARBA00022801"/>
    </source>
</evidence>
<dbReference type="SMART" id="SM00474">
    <property type="entry name" value="35EXOc"/>
    <property type="match status" value="1"/>
</dbReference>
<dbReference type="GO" id="GO:0006139">
    <property type="term" value="P:nucleobase-containing compound metabolic process"/>
    <property type="evidence" value="ECO:0007669"/>
    <property type="project" value="InterPro"/>
</dbReference>
<comment type="caution">
    <text evidence="10">The sequence shown here is derived from an EMBL/GenBank/DDBJ whole genome shotgun (WGS) entry which is preliminary data.</text>
</comment>
<dbReference type="InterPro" id="IPR002562">
    <property type="entry name" value="3'-5'_exonuclease_dom"/>
</dbReference>
<dbReference type="SUPFAM" id="SSF53098">
    <property type="entry name" value="Ribonuclease H-like"/>
    <property type="match status" value="1"/>
</dbReference>
<evidence type="ECO:0000256" key="8">
    <source>
        <dbReference type="SAM" id="MobiDB-lite"/>
    </source>
</evidence>
<keyword evidence="4" id="KW-0269">Exonuclease</keyword>
<organism evidence="10">
    <name type="scientific">bioreactor metagenome</name>
    <dbReference type="NCBI Taxonomy" id="1076179"/>
    <lineage>
        <taxon>unclassified sequences</taxon>
        <taxon>metagenomes</taxon>
        <taxon>ecological metagenomes</taxon>
    </lineage>
</organism>
<dbReference type="InterPro" id="IPR012337">
    <property type="entry name" value="RNaseH-like_sf"/>
</dbReference>
<evidence type="ECO:0000256" key="7">
    <source>
        <dbReference type="ARBA" id="ARBA00042761"/>
    </source>
</evidence>
<gene>
    <name evidence="10" type="primary">rnd_15</name>
    <name evidence="10" type="ORF">SDC9_161239</name>
</gene>
<accession>A0A645FNY8</accession>
<name>A0A645FNY8_9ZZZZ</name>
<feature type="domain" description="3'-5' exonuclease" evidence="9">
    <location>
        <begin position="28"/>
        <end position="195"/>
    </location>
</feature>
<evidence type="ECO:0000313" key="10">
    <source>
        <dbReference type="EMBL" id="MPN13913.1"/>
    </source>
</evidence>
<dbReference type="CDD" id="cd06141">
    <property type="entry name" value="WRN_exo"/>
    <property type="match status" value="1"/>
</dbReference>
<dbReference type="AlphaFoldDB" id="A0A645FNY8"/>
<reference evidence="10" key="1">
    <citation type="submission" date="2019-08" db="EMBL/GenBank/DDBJ databases">
        <authorList>
            <person name="Kucharzyk K."/>
            <person name="Murdoch R.W."/>
            <person name="Higgins S."/>
            <person name="Loffler F."/>
        </authorList>
    </citation>
    <scope>NUCLEOTIDE SEQUENCE</scope>
</reference>
<evidence type="ECO:0000256" key="1">
    <source>
        <dbReference type="ARBA" id="ARBA00022722"/>
    </source>
</evidence>
<evidence type="ECO:0000256" key="4">
    <source>
        <dbReference type="ARBA" id="ARBA00022839"/>
    </source>
</evidence>
<protein>
    <recommendedName>
        <fullName evidence="6">3'-5' exonuclease</fullName>
    </recommendedName>
    <alternativeName>
        <fullName evidence="7">Werner Syndrome-like exonuclease</fullName>
    </alternativeName>
</protein>
<dbReference type="InterPro" id="IPR051132">
    <property type="entry name" value="3-5_Exonuclease_domain"/>
</dbReference>
<feature type="region of interest" description="Disordered" evidence="8">
    <location>
        <begin position="198"/>
        <end position="223"/>
    </location>
</feature>
<evidence type="ECO:0000256" key="5">
    <source>
        <dbReference type="ARBA" id="ARBA00022842"/>
    </source>
</evidence>
<dbReference type="InterPro" id="IPR036397">
    <property type="entry name" value="RNaseH_sf"/>
</dbReference>
<dbReference type="PANTHER" id="PTHR13620:SF109">
    <property type="entry name" value="3'-5' EXONUCLEASE"/>
    <property type="match status" value="1"/>
</dbReference>
<evidence type="ECO:0000256" key="6">
    <source>
        <dbReference type="ARBA" id="ARBA00040531"/>
    </source>
</evidence>
<dbReference type="PANTHER" id="PTHR13620">
    <property type="entry name" value="3-5 EXONUCLEASE"/>
    <property type="match status" value="1"/>
</dbReference>
<dbReference type="EMBL" id="VSSQ01060473">
    <property type="protein sequence ID" value="MPN13913.1"/>
    <property type="molecule type" value="Genomic_DNA"/>
</dbReference>
<dbReference type="GO" id="GO:0046872">
    <property type="term" value="F:metal ion binding"/>
    <property type="evidence" value="ECO:0007669"/>
    <property type="project" value="UniProtKB-KW"/>
</dbReference>
<keyword evidence="3 10" id="KW-0378">Hydrolase</keyword>
<proteinExistence type="predicted"/>
<evidence type="ECO:0000256" key="2">
    <source>
        <dbReference type="ARBA" id="ARBA00022723"/>
    </source>
</evidence>
<dbReference type="Gene3D" id="3.30.420.10">
    <property type="entry name" value="Ribonuclease H-like superfamily/Ribonuclease H"/>
    <property type="match status" value="1"/>
</dbReference>
<dbReference type="Pfam" id="PF01612">
    <property type="entry name" value="DNA_pol_A_exo1"/>
    <property type="match status" value="1"/>
</dbReference>
<evidence type="ECO:0000259" key="9">
    <source>
        <dbReference type="SMART" id="SM00474"/>
    </source>
</evidence>
<dbReference type="GO" id="GO:0003676">
    <property type="term" value="F:nucleic acid binding"/>
    <property type="evidence" value="ECO:0007669"/>
    <property type="project" value="InterPro"/>
</dbReference>
<keyword evidence="2" id="KW-0479">Metal-binding</keyword>
<dbReference type="GO" id="GO:0008408">
    <property type="term" value="F:3'-5' exonuclease activity"/>
    <property type="evidence" value="ECO:0007669"/>
    <property type="project" value="InterPro"/>
</dbReference>